<gene>
    <name evidence="2" type="ORF">GALL_340580</name>
</gene>
<sequence length="136" mass="13932">MAETTSSAAYKLICSAGAITGPISQMAMASMSTPKKLRTAFIQAPALGSKAPAEAPISSSGTPMPMESANRAIPPNSTSWVWPIYSSAPASGAATQGLMISADSAPMAKTPTNRPPWMRLVMLTMPLSSPLGSCSS</sequence>
<comment type="caution">
    <text evidence="2">The sequence shown here is derived from an EMBL/GenBank/DDBJ whole genome shotgun (WGS) entry which is preliminary data.</text>
</comment>
<evidence type="ECO:0000313" key="2">
    <source>
        <dbReference type="EMBL" id="OIQ84114.1"/>
    </source>
</evidence>
<protein>
    <submittedName>
        <fullName evidence="2">Uncharacterized protein</fullName>
    </submittedName>
</protein>
<organism evidence="2">
    <name type="scientific">mine drainage metagenome</name>
    <dbReference type="NCBI Taxonomy" id="410659"/>
    <lineage>
        <taxon>unclassified sequences</taxon>
        <taxon>metagenomes</taxon>
        <taxon>ecological metagenomes</taxon>
    </lineage>
</organism>
<feature type="region of interest" description="Disordered" evidence="1">
    <location>
        <begin position="51"/>
        <end position="72"/>
    </location>
</feature>
<dbReference type="EMBL" id="MLJW01000644">
    <property type="protein sequence ID" value="OIQ84114.1"/>
    <property type="molecule type" value="Genomic_DNA"/>
</dbReference>
<dbReference type="AlphaFoldDB" id="A0A1J5QLC0"/>
<name>A0A1J5QLC0_9ZZZZ</name>
<evidence type="ECO:0000256" key="1">
    <source>
        <dbReference type="SAM" id="MobiDB-lite"/>
    </source>
</evidence>
<reference evidence="2" key="1">
    <citation type="submission" date="2016-10" db="EMBL/GenBank/DDBJ databases">
        <title>Sequence of Gallionella enrichment culture.</title>
        <authorList>
            <person name="Poehlein A."/>
            <person name="Muehling M."/>
            <person name="Daniel R."/>
        </authorList>
    </citation>
    <scope>NUCLEOTIDE SEQUENCE</scope>
</reference>
<proteinExistence type="predicted"/>
<accession>A0A1J5QLC0</accession>